<dbReference type="InterPro" id="IPR013766">
    <property type="entry name" value="Thioredoxin_domain"/>
</dbReference>
<dbReference type="AlphaFoldDB" id="A0A3M2HK45"/>
<sequence length="115" mass="12900">MAISTWASALEIKPFSPDAFAEIQQQGKPVAVHFHANWCPTCIRQAKSLNGLKTDPQLQNMTVLVADYDQEKDLRKNMKVRSQSIIVVFKGTQEITRVNGKTRADDIKAELVKAM</sequence>
<gene>
    <name evidence="2" type="ORF">EBB59_12520</name>
</gene>
<accession>A0A3M2HK45</accession>
<name>A0A3M2HK45_9GAMM</name>
<dbReference type="OrthoDB" id="9798454at2"/>
<reference evidence="2 3" key="1">
    <citation type="submission" date="2018-10" db="EMBL/GenBank/DDBJ databases">
        <title>Proposal of Lysobacter pythonis sp. nov. isolated from royal pythons (Python regius).</title>
        <authorList>
            <person name="Hans-Juergen B."/>
            <person name="Huptas C."/>
            <person name="Sandra B."/>
            <person name="Igor L."/>
            <person name="Joachim S."/>
            <person name="Siegfried S."/>
            <person name="Mareike W."/>
            <person name="Peter K."/>
        </authorList>
    </citation>
    <scope>NUCLEOTIDE SEQUENCE [LARGE SCALE GENOMIC DNA]</scope>
    <source>
        <strain evidence="2 3">4284/11</strain>
    </source>
</reference>
<organism evidence="2 3">
    <name type="scientific">Solilutibacter pythonis</name>
    <dbReference type="NCBI Taxonomy" id="2483112"/>
    <lineage>
        <taxon>Bacteria</taxon>
        <taxon>Pseudomonadati</taxon>
        <taxon>Pseudomonadota</taxon>
        <taxon>Gammaproteobacteria</taxon>
        <taxon>Lysobacterales</taxon>
        <taxon>Lysobacteraceae</taxon>
        <taxon>Solilutibacter</taxon>
    </lineage>
</organism>
<protein>
    <submittedName>
        <fullName evidence="2">Thioredoxin</fullName>
    </submittedName>
</protein>
<dbReference type="CDD" id="cd02947">
    <property type="entry name" value="TRX_family"/>
    <property type="match status" value="1"/>
</dbReference>
<dbReference type="Gene3D" id="3.40.30.10">
    <property type="entry name" value="Glutaredoxin"/>
    <property type="match status" value="1"/>
</dbReference>
<dbReference type="InterPro" id="IPR036249">
    <property type="entry name" value="Thioredoxin-like_sf"/>
</dbReference>
<dbReference type="Pfam" id="PF00085">
    <property type="entry name" value="Thioredoxin"/>
    <property type="match status" value="1"/>
</dbReference>
<evidence type="ECO:0000313" key="2">
    <source>
        <dbReference type="EMBL" id="RMH87759.1"/>
    </source>
</evidence>
<evidence type="ECO:0000259" key="1">
    <source>
        <dbReference type="PROSITE" id="PS51352"/>
    </source>
</evidence>
<dbReference type="SUPFAM" id="SSF52833">
    <property type="entry name" value="Thioredoxin-like"/>
    <property type="match status" value="1"/>
</dbReference>
<dbReference type="EMBL" id="RFLY01000024">
    <property type="protein sequence ID" value="RMH87759.1"/>
    <property type="molecule type" value="Genomic_DNA"/>
</dbReference>
<comment type="caution">
    <text evidence="2">The sequence shown here is derived from an EMBL/GenBank/DDBJ whole genome shotgun (WGS) entry which is preliminary data.</text>
</comment>
<proteinExistence type="predicted"/>
<dbReference type="PROSITE" id="PS51352">
    <property type="entry name" value="THIOREDOXIN_2"/>
    <property type="match status" value="1"/>
</dbReference>
<dbReference type="Proteomes" id="UP000275012">
    <property type="component" value="Unassembled WGS sequence"/>
</dbReference>
<evidence type="ECO:0000313" key="3">
    <source>
        <dbReference type="Proteomes" id="UP000275012"/>
    </source>
</evidence>
<feature type="domain" description="Thioredoxin" evidence="1">
    <location>
        <begin position="1"/>
        <end position="115"/>
    </location>
</feature>
<keyword evidence="3" id="KW-1185">Reference proteome</keyword>